<dbReference type="Proteomes" id="UP001595699">
    <property type="component" value="Unassembled WGS sequence"/>
</dbReference>
<evidence type="ECO:0000313" key="1">
    <source>
        <dbReference type="EMBL" id="MFC3763381.1"/>
    </source>
</evidence>
<protein>
    <submittedName>
        <fullName evidence="1">RidA family protein</fullName>
    </submittedName>
</protein>
<sequence>MTRQRVASGAPYEETYGYSRAITVGDRVLVSGTAPIWPDGHVDPDPAVQAKRCFDIILAALAEVEAGPEHVVRTRMYITDPAISDIVGRTHGEVFKDIRPVTSMIVVSQLIDERWLVEIEAEAVLDTLLHD</sequence>
<dbReference type="SUPFAM" id="SSF55298">
    <property type="entry name" value="YjgF-like"/>
    <property type="match status" value="1"/>
</dbReference>
<dbReference type="CDD" id="cd06154">
    <property type="entry name" value="YjgF_YER057c_UK114_like_6"/>
    <property type="match status" value="1"/>
</dbReference>
<dbReference type="PANTHER" id="PTHR43857">
    <property type="entry name" value="BLR7761 PROTEIN"/>
    <property type="match status" value="1"/>
</dbReference>
<dbReference type="PANTHER" id="PTHR43857:SF1">
    <property type="entry name" value="YJGH FAMILY PROTEIN"/>
    <property type="match status" value="1"/>
</dbReference>
<comment type="caution">
    <text evidence="1">The sequence shown here is derived from an EMBL/GenBank/DDBJ whole genome shotgun (WGS) entry which is preliminary data.</text>
</comment>
<reference evidence="2" key="1">
    <citation type="journal article" date="2019" name="Int. J. Syst. Evol. Microbiol.">
        <title>The Global Catalogue of Microorganisms (GCM) 10K type strain sequencing project: providing services to taxonomists for standard genome sequencing and annotation.</title>
        <authorList>
            <consortium name="The Broad Institute Genomics Platform"/>
            <consortium name="The Broad Institute Genome Sequencing Center for Infectious Disease"/>
            <person name="Wu L."/>
            <person name="Ma J."/>
        </authorList>
    </citation>
    <scope>NUCLEOTIDE SEQUENCE [LARGE SCALE GENOMIC DNA]</scope>
    <source>
        <strain evidence="2">CGMCC 4.7241</strain>
    </source>
</reference>
<dbReference type="InterPro" id="IPR035959">
    <property type="entry name" value="RutC-like_sf"/>
</dbReference>
<dbReference type="Pfam" id="PF01042">
    <property type="entry name" value="Ribonuc_L-PSP"/>
    <property type="match status" value="1"/>
</dbReference>
<dbReference type="Gene3D" id="3.30.1330.40">
    <property type="entry name" value="RutC-like"/>
    <property type="match status" value="1"/>
</dbReference>
<evidence type="ECO:0000313" key="2">
    <source>
        <dbReference type="Proteomes" id="UP001595699"/>
    </source>
</evidence>
<gene>
    <name evidence="1" type="ORF">ACFOUW_21260</name>
</gene>
<proteinExistence type="predicted"/>
<name>A0ABV7YDT0_9ACTN</name>
<dbReference type="EMBL" id="JBHRZH010000018">
    <property type="protein sequence ID" value="MFC3763381.1"/>
    <property type="molecule type" value="Genomic_DNA"/>
</dbReference>
<dbReference type="InterPro" id="IPR006175">
    <property type="entry name" value="YjgF/YER057c/UK114"/>
</dbReference>
<accession>A0ABV7YDT0</accession>
<keyword evidence="2" id="KW-1185">Reference proteome</keyword>
<dbReference type="RefSeq" id="WP_205117743.1">
    <property type="nucleotide sequence ID" value="NZ_JAFBCM010000001.1"/>
</dbReference>
<organism evidence="1 2">
    <name type="scientific">Tenggerimyces flavus</name>
    <dbReference type="NCBI Taxonomy" id="1708749"/>
    <lineage>
        <taxon>Bacteria</taxon>
        <taxon>Bacillati</taxon>
        <taxon>Actinomycetota</taxon>
        <taxon>Actinomycetes</taxon>
        <taxon>Propionibacteriales</taxon>
        <taxon>Nocardioidaceae</taxon>
        <taxon>Tenggerimyces</taxon>
    </lineage>
</organism>